<dbReference type="HOGENOM" id="CLU_068279_5_2_1"/>
<dbReference type="SUPFAM" id="SSF54695">
    <property type="entry name" value="POZ domain"/>
    <property type="match status" value="1"/>
</dbReference>
<dbReference type="OMA" id="FKETEMW"/>
<reference evidence="1 2" key="1">
    <citation type="journal article" date="2014" name="BMC Genomics">
        <title>Genome sequencing of four Aureobasidium pullulans varieties: biotechnological potential, stress tolerance, and description of new species.</title>
        <authorList>
            <person name="Gostin Ar C."/>
            <person name="Ohm R.A."/>
            <person name="Kogej T."/>
            <person name="Sonjak S."/>
            <person name="Turk M."/>
            <person name="Zajc J."/>
            <person name="Zalar P."/>
            <person name="Grube M."/>
            <person name="Sun H."/>
            <person name="Han J."/>
            <person name="Sharma A."/>
            <person name="Chiniquy J."/>
            <person name="Ngan C.Y."/>
            <person name="Lipzen A."/>
            <person name="Barry K."/>
            <person name="Grigoriev I.V."/>
            <person name="Gunde-Cimerman N."/>
        </authorList>
    </citation>
    <scope>NUCLEOTIDE SEQUENCE [LARGE SCALE GENOMIC DNA]</scope>
    <source>
        <strain evidence="1 2">EXF-2481</strain>
    </source>
</reference>
<dbReference type="GeneID" id="25361912"/>
<dbReference type="PANTHER" id="PTHR47843:SF2">
    <property type="entry name" value="BTB DOMAIN-CONTAINING PROTEIN"/>
    <property type="match status" value="1"/>
</dbReference>
<dbReference type="EMBL" id="KL584749">
    <property type="protein sequence ID" value="KER00151.1"/>
    <property type="molecule type" value="Genomic_DNA"/>
</dbReference>
<organism evidence="1 2">
    <name type="scientific">Aureobasidium subglaciale (strain EXF-2481)</name>
    <name type="common">Aureobasidium pullulans var. subglaciale</name>
    <dbReference type="NCBI Taxonomy" id="1043005"/>
    <lineage>
        <taxon>Eukaryota</taxon>
        <taxon>Fungi</taxon>
        <taxon>Dikarya</taxon>
        <taxon>Ascomycota</taxon>
        <taxon>Pezizomycotina</taxon>
        <taxon>Dothideomycetes</taxon>
        <taxon>Dothideomycetidae</taxon>
        <taxon>Dothideales</taxon>
        <taxon>Saccotheciaceae</taxon>
        <taxon>Aureobasidium</taxon>
    </lineage>
</organism>
<dbReference type="InterPro" id="IPR011333">
    <property type="entry name" value="SKP1/BTB/POZ_sf"/>
</dbReference>
<keyword evidence="2" id="KW-1185">Reference proteome</keyword>
<evidence type="ECO:0000313" key="2">
    <source>
        <dbReference type="Proteomes" id="UP000030641"/>
    </source>
</evidence>
<accession>A0A074YR55</accession>
<evidence type="ECO:0000313" key="1">
    <source>
        <dbReference type="EMBL" id="KER00151.1"/>
    </source>
</evidence>
<dbReference type="STRING" id="1043005.A0A074YR55"/>
<dbReference type="InParanoid" id="A0A074YR55"/>
<dbReference type="PANTHER" id="PTHR47843">
    <property type="entry name" value="BTB DOMAIN-CONTAINING PROTEIN-RELATED"/>
    <property type="match status" value="1"/>
</dbReference>
<dbReference type="AlphaFoldDB" id="A0A074YR55"/>
<dbReference type="OrthoDB" id="194443at2759"/>
<proteinExistence type="predicted"/>
<sequence>MSTPKEEQAPVSLDTTTAVPIPPRSFFKATSIPSKRPPGWVCVRFVFTPTSEESLDDPQDLLIHYSDFFRGALTGSIKEAAESKISLPDERADVFEIFNHFIYTRSLADSEDHKIAWELLVETWFFGDQRLIPSLQYIAMDELTKKNNIEEETPTTQIKKFWNRTLPAAPLRKVILDLVVYKAAIDIVFYERWPQEALVDLIKTVYHKEDTAKRHSMPTRDKCYYHVHNEGQHC</sequence>
<dbReference type="Gene3D" id="3.30.710.10">
    <property type="entry name" value="Potassium Channel Kv1.1, Chain A"/>
    <property type="match status" value="1"/>
</dbReference>
<dbReference type="Proteomes" id="UP000030641">
    <property type="component" value="Unassembled WGS sequence"/>
</dbReference>
<name>A0A074YR55_AURSE</name>
<protein>
    <recommendedName>
        <fullName evidence="3">BTB domain-containing protein</fullName>
    </recommendedName>
</protein>
<gene>
    <name evidence="1" type="ORF">AUEXF2481DRAFT_113</name>
</gene>
<dbReference type="CDD" id="cd18186">
    <property type="entry name" value="BTB_POZ_ZBTB_KLHL-like"/>
    <property type="match status" value="1"/>
</dbReference>
<evidence type="ECO:0008006" key="3">
    <source>
        <dbReference type="Google" id="ProtNLM"/>
    </source>
</evidence>
<dbReference type="RefSeq" id="XP_013348603.1">
    <property type="nucleotide sequence ID" value="XM_013493149.1"/>
</dbReference>